<protein>
    <submittedName>
        <fullName evidence="7">NUDIX hydrolase</fullName>
    </submittedName>
</protein>
<comment type="caution">
    <text evidence="7">The sequence shown here is derived from an EMBL/GenBank/DDBJ whole genome shotgun (WGS) entry which is preliminary data.</text>
</comment>
<evidence type="ECO:0000313" key="7">
    <source>
        <dbReference type="EMBL" id="KKT71349.1"/>
    </source>
</evidence>
<dbReference type="InterPro" id="IPR015797">
    <property type="entry name" value="NUDIX_hydrolase-like_dom_sf"/>
</dbReference>
<keyword evidence="5" id="KW-0460">Magnesium</keyword>
<dbReference type="PANTHER" id="PTHR43758">
    <property type="entry name" value="7,8-DIHYDRO-8-OXOGUANINE TRIPHOSPHATASE"/>
    <property type="match status" value="1"/>
</dbReference>
<evidence type="ECO:0000256" key="3">
    <source>
        <dbReference type="ARBA" id="ARBA00022723"/>
    </source>
</evidence>
<dbReference type="SUPFAM" id="SSF55811">
    <property type="entry name" value="Nudix"/>
    <property type="match status" value="1"/>
</dbReference>
<evidence type="ECO:0000256" key="2">
    <source>
        <dbReference type="ARBA" id="ARBA00005582"/>
    </source>
</evidence>
<dbReference type="AlphaFoldDB" id="A0A0G1MH85"/>
<dbReference type="GO" id="GO:0016818">
    <property type="term" value="F:hydrolase activity, acting on acid anhydrides, in phosphorus-containing anhydrides"/>
    <property type="evidence" value="ECO:0007669"/>
    <property type="project" value="TreeGrafter"/>
</dbReference>
<dbReference type="Gene3D" id="3.90.79.10">
    <property type="entry name" value="Nucleoside Triphosphate Pyrophosphohydrolase"/>
    <property type="match status" value="1"/>
</dbReference>
<evidence type="ECO:0000313" key="8">
    <source>
        <dbReference type="Proteomes" id="UP000034154"/>
    </source>
</evidence>
<comment type="similarity">
    <text evidence="2">Belongs to the Nudix hydrolase family.</text>
</comment>
<keyword evidence="3" id="KW-0479">Metal-binding</keyword>
<dbReference type="InterPro" id="IPR000086">
    <property type="entry name" value="NUDIX_hydrolase_dom"/>
</dbReference>
<dbReference type="GO" id="GO:0005737">
    <property type="term" value="C:cytoplasm"/>
    <property type="evidence" value="ECO:0007669"/>
    <property type="project" value="TreeGrafter"/>
</dbReference>
<organism evidence="7 8">
    <name type="scientific">Candidatus Uhrbacteria bacterium GW2011_GWF2_44_350</name>
    <dbReference type="NCBI Taxonomy" id="1619000"/>
    <lineage>
        <taxon>Bacteria</taxon>
        <taxon>Candidatus Uhriibacteriota</taxon>
    </lineage>
</organism>
<feature type="domain" description="Nudix hydrolase" evidence="6">
    <location>
        <begin position="5"/>
        <end position="132"/>
    </location>
</feature>
<sequence>MTGEDLKIGIVAIIHNNGKYLLGLRKTGTSPGTWGFAGGTLVPGETPENFLIRKAKEETTLDIKNLRPITSFDYFFEDLGESQHLQFFLADSDSDQAVDTAGKHAEWCWCKWGEFPEPLMKPIYKILKDFPNEQNLWNK</sequence>
<comment type="cofactor">
    <cofactor evidence="1">
        <name>Mg(2+)</name>
        <dbReference type="ChEBI" id="CHEBI:18420"/>
    </cofactor>
</comment>
<dbReference type="PANTHER" id="PTHR43758:SF8">
    <property type="entry name" value="8-OXO-DGTP DIPHOSPHATASE YTKD-RELATED"/>
    <property type="match status" value="1"/>
</dbReference>
<name>A0A0G1MH85_9BACT</name>
<dbReference type="Pfam" id="PF00293">
    <property type="entry name" value="NUDIX"/>
    <property type="match status" value="1"/>
</dbReference>
<dbReference type="GO" id="GO:0046872">
    <property type="term" value="F:metal ion binding"/>
    <property type="evidence" value="ECO:0007669"/>
    <property type="project" value="UniProtKB-KW"/>
</dbReference>
<dbReference type="PROSITE" id="PS51462">
    <property type="entry name" value="NUDIX"/>
    <property type="match status" value="1"/>
</dbReference>
<evidence type="ECO:0000256" key="1">
    <source>
        <dbReference type="ARBA" id="ARBA00001946"/>
    </source>
</evidence>
<gene>
    <name evidence="7" type="ORF">UW63_C0019G0004</name>
</gene>
<evidence type="ECO:0000259" key="6">
    <source>
        <dbReference type="PROSITE" id="PS51462"/>
    </source>
</evidence>
<reference evidence="7 8" key="1">
    <citation type="journal article" date="2015" name="Nature">
        <title>rRNA introns, odd ribosomes, and small enigmatic genomes across a large radiation of phyla.</title>
        <authorList>
            <person name="Brown C.T."/>
            <person name="Hug L.A."/>
            <person name="Thomas B.C."/>
            <person name="Sharon I."/>
            <person name="Castelle C.J."/>
            <person name="Singh A."/>
            <person name="Wilkins M.J."/>
            <person name="Williams K.H."/>
            <person name="Banfield J.F."/>
        </authorList>
    </citation>
    <scope>NUCLEOTIDE SEQUENCE [LARGE SCALE GENOMIC DNA]</scope>
</reference>
<keyword evidence="4 7" id="KW-0378">Hydrolase</keyword>
<evidence type="ECO:0000256" key="5">
    <source>
        <dbReference type="ARBA" id="ARBA00022842"/>
    </source>
</evidence>
<dbReference type="Proteomes" id="UP000034154">
    <property type="component" value="Unassembled WGS sequence"/>
</dbReference>
<accession>A0A0G1MH85</accession>
<evidence type="ECO:0000256" key="4">
    <source>
        <dbReference type="ARBA" id="ARBA00022801"/>
    </source>
</evidence>
<proteinExistence type="inferred from homology"/>
<dbReference type="EMBL" id="LCJB01000019">
    <property type="protein sequence ID" value="KKT71349.1"/>
    <property type="molecule type" value="Genomic_DNA"/>
</dbReference>